<dbReference type="SUPFAM" id="SSF160991">
    <property type="entry name" value="CV3147-like"/>
    <property type="match status" value="1"/>
</dbReference>
<dbReference type="InterPro" id="IPR048350">
    <property type="entry name" value="S-Me-THD-like_C"/>
</dbReference>
<protein>
    <submittedName>
        <fullName evidence="3">DUF917 family protein</fullName>
    </submittedName>
</protein>
<dbReference type="InterPro" id="IPR024071">
    <property type="entry name" value="S-Me-THD_C_sf"/>
</dbReference>
<feature type="domain" description="S-Me-THD N-terminal" evidence="1">
    <location>
        <begin position="9"/>
        <end position="142"/>
    </location>
</feature>
<dbReference type="EMBL" id="VTPS01000007">
    <property type="protein sequence ID" value="TZE82292.1"/>
    <property type="molecule type" value="Genomic_DNA"/>
</dbReference>
<accession>A0A5D8QCN5</accession>
<dbReference type="InterPro" id="IPR010318">
    <property type="entry name" value="S-Me-THD_N"/>
</dbReference>
<sequence length="356" mass="38455">MVIDYNSAESMVNGGSVLGGGGGGSKELGLRIARLAVELGTIKLIDIDDLPSDAVLITASAVGAPAAGDAYIEPSYQLKAFELLEDIYQKKIDGIIVNEMGGLSIANGWILSAATGIPIVDAPCNGRAHPTGVMGSMGLNRVNNYESIQVAVGGSHEKNNYIELLSKGSIDKCSSMVRYASVMAGGMVFVLRNPVKADYARENCAVGAMKQALRVGRQYARDKEVVMRINNVCTVLGGKAIDKATVCRKSLKTEGGFDSGYVELKSETKKYQLYFWNEYMLLESENERIATFPDLIVTFDSKDGEVINSADIVDGQEVYIVYIPQENLLLGSGVKDRELLKPIEEVTGKEVLKYLD</sequence>
<evidence type="ECO:0000313" key="3">
    <source>
        <dbReference type="EMBL" id="TZE82292.1"/>
    </source>
</evidence>
<feature type="domain" description="S-Me-THD-like C-terminal" evidence="2">
    <location>
        <begin position="174"/>
        <end position="328"/>
    </location>
</feature>
<gene>
    <name evidence="3" type="ORF">FWJ32_05955</name>
</gene>
<reference evidence="3 4" key="1">
    <citation type="submission" date="2019-08" db="EMBL/GenBank/DDBJ databases">
        <title>Calorimonas adulescens gen. nov., sp. nov., an anaerobic thermophilic bacterium from Sakhalin hot spring.</title>
        <authorList>
            <person name="Khomyakova M.A."/>
            <person name="Merkel A.Y."/>
            <person name="Novikov A."/>
            <person name="Bonch-Osmolovskaya E.A."/>
            <person name="Slobodkin A.I."/>
        </authorList>
    </citation>
    <scope>NUCLEOTIDE SEQUENCE [LARGE SCALE GENOMIC DNA]</scope>
    <source>
        <strain evidence="3 4">A05MB</strain>
    </source>
</reference>
<dbReference type="Gene3D" id="3.40.1610.10">
    <property type="entry name" value="CV3147-like domain"/>
    <property type="match status" value="1"/>
</dbReference>
<dbReference type="Proteomes" id="UP000322976">
    <property type="component" value="Unassembled WGS sequence"/>
</dbReference>
<name>A0A5D8QCN5_9THEO</name>
<comment type="caution">
    <text evidence="3">The sequence shown here is derived from an EMBL/GenBank/DDBJ whole genome shotgun (WGS) entry which is preliminary data.</text>
</comment>
<dbReference type="Pfam" id="PF06032">
    <property type="entry name" value="S-Me-THD_N"/>
    <property type="match status" value="1"/>
</dbReference>
<dbReference type="InterPro" id="IPR027479">
    <property type="entry name" value="S-Me-THD_N_sf"/>
</dbReference>
<evidence type="ECO:0000259" key="2">
    <source>
        <dbReference type="Pfam" id="PF20906"/>
    </source>
</evidence>
<dbReference type="Pfam" id="PF20906">
    <property type="entry name" value="S-Me-THD_C"/>
    <property type="match status" value="1"/>
</dbReference>
<proteinExistence type="predicted"/>
<evidence type="ECO:0000259" key="1">
    <source>
        <dbReference type="Pfam" id="PF06032"/>
    </source>
</evidence>
<organism evidence="3 4">
    <name type="scientific">Calorimonas adulescens</name>
    <dbReference type="NCBI Taxonomy" id="2606906"/>
    <lineage>
        <taxon>Bacteria</taxon>
        <taxon>Bacillati</taxon>
        <taxon>Bacillota</taxon>
        <taxon>Clostridia</taxon>
        <taxon>Thermoanaerobacterales</taxon>
        <taxon>Thermoanaerobacteraceae</taxon>
        <taxon>Calorimonas</taxon>
    </lineage>
</organism>
<dbReference type="Gene3D" id="2.40.390.10">
    <property type="entry name" value="CV3147-like"/>
    <property type="match status" value="1"/>
</dbReference>
<dbReference type="AlphaFoldDB" id="A0A5D8QCN5"/>
<dbReference type="RefSeq" id="WP_149545055.1">
    <property type="nucleotide sequence ID" value="NZ_VTPS01000007.1"/>
</dbReference>
<keyword evidence="4" id="KW-1185">Reference proteome</keyword>
<evidence type="ECO:0000313" key="4">
    <source>
        <dbReference type="Proteomes" id="UP000322976"/>
    </source>
</evidence>